<evidence type="ECO:0000256" key="1">
    <source>
        <dbReference type="SAM" id="MobiDB-lite"/>
    </source>
</evidence>
<keyword evidence="3" id="KW-1185">Reference proteome</keyword>
<evidence type="ECO:0000313" key="3">
    <source>
        <dbReference type="Proteomes" id="UP000204221"/>
    </source>
</evidence>
<protein>
    <submittedName>
        <fullName evidence="2">Uncharacterized protein</fullName>
    </submittedName>
</protein>
<name>A0A221W891_9PSEU</name>
<organism evidence="2 3">
    <name type="scientific">Actinoalloteichus hoggarensis</name>
    <dbReference type="NCBI Taxonomy" id="1470176"/>
    <lineage>
        <taxon>Bacteria</taxon>
        <taxon>Bacillati</taxon>
        <taxon>Actinomycetota</taxon>
        <taxon>Actinomycetes</taxon>
        <taxon>Pseudonocardiales</taxon>
        <taxon>Pseudonocardiaceae</taxon>
        <taxon>Actinoalloteichus</taxon>
    </lineage>
</organism>
<gene>
    <name evidence="2" type="ORF">AHOG_19695</name>
</gene>
<evidence type="ECO:0000313" key="2">
    <source>
        <dbReference type="EMBL" id="ASO21557.1"/>
    </source>
</evidence>
<dbReference type="AlphaFoldDB" id="A0A221W891"/>
<accession>A0A221W891</accession>
<dbReference type="Proteomes" id="UP000204221">
    <property type="component" value="Chromosome"/>
</dbReference>
<dbReference type="EMBL" id="CP022521">
    <property type="protein sequence ID" value="ASO21557.1"/>
    <property type="molecule type" value="Genomic_DNA"/>
</dbReference>
<feature type="compositionally biased region" description="Polar residues" evidence="1">
    <location>
        <begin position="225"/>
        <end position="237"/>
    </location>
</feature>
<proteinExistence type="predicted"/>
<dbReference type="OrthoDB" id="3268708at2"/>
<feature type="region of interest" description="Disordered" evidence="1">
    <location>
        <begin position="225"/>
        <end position="246"/>
    </location>
</feature>
<sequence>MPRPSPITDTERDRVAAPHAAGRARAAIARALGRSPSTVGKIASAARLSWDRTATASAIAAKQIDNMARRATIVGRLYDQAAAQLDRLNRSTHGLAIPSAGALAEWTARDLPARDVRALLSAVFDFDPNRYVTAALPHTVRWLTGDIAAVSARQLFDEAPTIRVTDRATQDRLDTILTEGAVIRRLAEAGSISARLGGVYLKLAWDADLARRPIGASYTRTPLFQSGDTGCSHSPSGQRARPPPSP</sequence>
<dbReference type="RefSeq" id="WP_157736934.1">
    <property type="nucleotide sequence ID" value="NZ_CP022521.1"/>
</dbReference>
<dbReference type="KEGG" id="ahg:AHOG_19695"/>
<reference evidence="2 3" key="1">
    <citation type="submission" date="2017-07" db="EMBL/GenBank/DDBJ databases">
        <title>Complete genome sequence of Actinoalloteichus hoggarensis DSM 45943, type strain of Actinoalloteichus hoggarensis.</title>
        <authorList>
            <person name="Ruckert C."/>
            <person name="Nouioui I."/>
            <person name="Willmese J."/>
            <person name="van Wezel G."/>
            <person name="Klenk H.-P."/>
            <person name="Kalinowski J."/>
            <person name="Zotchev S.B."/>
        </authorList>
    </citation>
    <scope>NUCLEOTIDE SEQUENCE [LARGE SCALE GENOMIC DNA]</scope>
    <source>
        <strain evidence="2 3">DSM 45943</strain>
    </source>
</reference>